<feature type="chain" id="PRO_5012097540" evidence="1">
    <location>
        <begin position="20"/>
        <end position="416"/>
    </location>
</feature>
<dbReference type="RefSeq" id="WP_078710276.1">
    <property type="nucleotide sequence ID" value="NZ_FUXL01000021.1"/>
</dbReference>
<evidence type="ECO:0000259" key="2">
    <source>
        <dbReference type="Pfam" id="PF01471"/>
    </source>
</evidence>
<evidence type="ECO:0000313" key="4">
    <source>
        <dbReference type="EMBL" id="SKA36896.1"/>
    </source>
</evidence>
<dbReference type="Gene3D" id="1.10.8.350">
    <property type="entry name" value="Bacterial muramidase"/>
    <property type="match status" value="1"/>
</dbReference>
<dbReference type="GO" id="GO:0008933">
    <property type="term" value="F:peptidoglycan lytic transglycosylase activity"/>
    <property type="evidence" value="ECO:0007669"/>
    <property type="project" value="TreeGrafter"/>
</dbReference>
<dbReference type="Gene3D" id="1.10.530.10">
    <property type="match status" value="1"/>
</dbReference>
<name>A0A1T4T8Z1_9HYPH</name>
<dbReference type="NCBIfam" id="TIGR02283">
    <property type="entry name" value="MltB_2"/>
    <property type="match status" value="1"/>
</dbReference>
<feature type="signal peptide" evidence="1">
    <location>
        <begin position="1"/>
        <end position="19"/>
    </location>
</feature>
<dbReference type="InterPro" id="IPR043426">
    <property type="entry name" value="MltB-like"/>
</dbReference>
<reference evidence="5" key="1">
    <citation type="submission" date="2017-02" db="EMBL/GenBank/DDBJ databases">
        <authorList>
            <person name="Varghese N."/>
            <person name="Submissions S."/>
        </authorList>
    </citation>
    <scope>NUCLEOTIDE SEQUENCE [LARGE SCALE GENOMIC DNA]</scope>
    <source>
        <strain evidence="5">USBA 369</strain>
    </source>
</reference>
<dbReference type="PANTHER" id="PTHR30163">
    <property type="entry name" value="MEMBRANE-BOUND LYTIC MUREIN TRANSGLYCOSYLASE B"/>
    <property type="match status" value="1"/>
</dbReference>
<dbReference type="SUPFAM" id="SSF53955">
    <property type="entry name" value="Lysozyme-like"/>
    <property type="match status" value="1"/>
</dbReference>
<dbReference type="InterPro" id="IPR031304">
    <property type="entry name" value="SLT_2"/>
</dbReference>
<dbReference type="InterPro" id="IPR002477">
    <property type="entry name" value="Peptidoglycan-bd-like"/>
</dbReference>
<dbReference type="STRING" id="1365950.SAMN05428963_12133"/>
<dbReference type="Proteomes" id="UP000190135">
    <property type="component" value="Unassembled WGS sequence"/>
</dbReference>
<dbReference type="AlphaFoldDB" id="A0A1T4T8Z1"/>
<sequence>MRRFFAALLLSLLAFSGLAATDSLAASNRAAIDSGFREFLEKSVWPAARAKGVPRGVFEAAFSGVKPNLDLPDLALPGEAAPVPETNFQAEFQSPAAYFAESKLAPVVTRGRQMMAQYSGVLDRIERETGVPGAIIVAIWGRESGFGAAKIPYNAFEVLGTKAYLSRRKDFFFDELVAALQIVADGHLKVGEMRSSWAGALGQPQFMPTKFLKYATDFDGDGRRDIWSSAPDTLASIGRYLADAGWERGRDWGFEANVPSRISCAEEGPDRRREISRFVAQGVTRVSGRDFPPNELSKPGNILMPAGRYGPAFIATPNFYVIKAYNNSDLYALFVGHAADRMRGGRAFEGGWVANKGLTRGDVARLQTALQKQGYDVGGADGLAGFKTRRSIGAWQEKNGRAATCWPSADLKNLMR</sequence>
<dbReference type="InterPro" id="IPR011970">
    <property type="entry name" value="MltB_2"/>
</dbReference>
<organism evidence="4 5">
    <name type="scientific">Consotaella salsifontis</name>
    <dbReference type="NCBI Taxonomy" id="1365950"/>
    <lineage>
        <taxon>Bacteria</taxon>
        <taxon>Pseudomonadati</taxon>
        <taxon>Pseudomonadota</taxon>
        <taxon>Alphaproteobacteria</taxon>
        <taxon>Hyphomicrobiales</taxon>
        <taxon>Aurantimonadaceae</taxon>
        <taxon>Consotaella</taxon>
    </lineage>
</organism>
<dbReference type="InterPro" id="IPR023346">
    <property type="entry name" value="Lysozyme-like_dom_sf"/>
</dbReference>
<protein>
    <submittedName>
        <fullName evidence="4">Lytic murein transglycosylase</fullName>
    </submittedName>
</protein>
<dbReference type="EMBL" id="FUXL01000021">
    <property type="protein sequence ID" value="SKA36896.1"/>
    <property type="molecule type" value="Genomic_DNA"/>
</dbReference>
<proteinExistence type="predicted"/>
<feature type="domain" description="Peptidoglycan binding-like" evidence="2">
    <location>
        <begin position="360"/>
        <end position="404"/>
    </location>
</feature>
<dbReference type="Gene3D" id="1.10.101.10">
    <property type="entry name" value="PGBD-like superfamily/PGBD"/>
    <property type="match status" value="1"/>
</dbReference>
<feature type="domain" description="Transglycosylase SLT" evidence="3">
    <location>
        <begin position="36"/>
        <end position="340"/>
    </location>
</feature>
<dbReference type="GO" id="GO:0009253">
    <property type="term" value="P:peptidoglycan catabolic process"/>
    <property type="evidence" value="ECO:0007669"/>
    <property type="project" value="TreeGrafter"/>
</dbReference>
<accession>A0A1T4T8Z1</accession>
<dbReference type="InterPro" id="IPR036366">
    <property type="entry name" value="PGBDSf"/>
</dbReference>
<evidence type="ECO:0000259" key="3">
    <source>
        <dbReference type="Pfam" id="PF13406"/>
    </source>
</evidence>
<dbReference type="CDD" id="cd13399">
    <property type="entry name" value="Slt35-like"/>
    <property type="match status" value="1"/>
</dbReference>
<evidence type="ECO:0000313" key="5">
    <source>
        <dbReference type="Proteomes" id="UP000190135"/>
    </source>
</evidence>
<dbReference type="OrthoDB" id="9808544at2"/>
<dbReference type="PANTHER" id="PTHR30163:SF8">
    <property type="entry name" value="LYTIC MUREIN TRANSGLYCOSYLASE"/>
    <property type="match status" value="1"/>
</dbReference>
<dbReference type="Pfam" id="PF01471">
    <property type="entry name" value="PG_binding_1"/>
    <property type="match status" value="1"/>
</dbReference>
<keyword evidence="1" id="KW-0732">Signal</keyword>
<evidence type="ECO:0000256" key="1">
    <source>
        <dbReference type="SAM" id="SignalP"/>
    </source>
</evidence>
<dbReference type="InterPro" id="IPR036365">
    <property type="entry name" value="PGBD-like_sf"/>
</dbReference>
<keyword evidence="5" id="KW-1185">Reference proteome</keyword>
<dbReference type="SUPFAM" id="SSF47090">
    <property type="entry name" value="PGBD-like"/>
    <property type="match status" value="1"/>
</dbReference>
<dbReference type="Pfam" id="PF13406">
    <property type="entry name" value="SLT_2"/>
    <property type="match status" value="1"/>
</dbReference>
<gene>
    <name evidence="4" type="ORF">SAMN05428963_12133</name>
</gene>